<accession>A0A6A4T1W9</accession>
<proteinExistence type="predicted"/>
<feature type="region of interest" description="Disordered" evidence="1">
    <location>
        <begin position="51"/>
        <end position="82"/>
    </location>
</feature>
<evidence type="ECO:0000313" key="4">
    <source>
        <dbReference type="Proteomes" id="UP000438429"/>
    </source>
</evidence>
<dbReference type="AlphaFoldDB" id="A0A6A4T1W9"/>
<evidence type="ECO:0000256" key="2">
    <source>
        <dbReference type="SAM" id="SignalP"/>
    </source>
</evidence>
<organism evidence="3 4">
    <name type="scientific">Scophthalmus maximus</name>
    <name type="common">Turbot</name>
    <name type="synonym">Psetta maxima</name>
    <dbReference type="NCBI Taxonomy" id="52904"/>
    <lineage>
        <taxon>Eukaryota</taxon>
        <taxon>Metazoa</taxon>
        <taxon>Chordata</taxon>
        <taxon>Craniata</taxon>
        <taxon>Vertebrata</taxon>
        <taxon>Euteleostomi</taxon>
        <taxon>Actinopterygii</taxon>
        <taxon>Neopterygii</taxon>
        <taxon>Teleostei</taxon>
        <taxon>Neoteleostei</taxon>
        <taxon>Acanthomorphata</taxon>
        <taxon>Carangaria</taxon>
        <taxon>Pleuronectiformes</taxon>
        <taxon>Pleuronectoidei</taxon>
        <taxon>Scophthalmidae</taxon>
        <taxon>Scophthalmus</taxon>
    </lineage>
</organism>
<feature type="signal peptide" evidence="2">
    <location>
        <begin position="1"/>
        <end position="35"/>
    </location>
</feature>
<comment type="caution">
    <text evidence="3">The sequence shown here is derived from an EMBL/GenBank/DDBJ whole genome shotgun (WGS) entry which is preliminary data.</text>
</comment>
<reference evidence="3 4" key="1">
    <citation type="submission" date="2019-06" db="EMBL/GenBank/DDBJ databases">
        <title>Draft genomes of female and male turbot (Scophthalmus maximus).</title>
        <authorList>
            <person name="Xu H."/>
            <person name="Xu X.-W."/>
            <person name="Shao C."/>
            <person name="Chen S."/>
        </authorList>
    </citation>
    <scope>NUCLEOTIDE SEQUENCE [LARGE SCALE GENOMIC DNA]</scope>
    <source>
        <strain evidence="3">Ysfricsl-2016a</strain>
        <tissue evidence="3">Blood</tissue>
    </source>
</reference>
<sequence length="230" mass="24828">MAPLRPKEPLSAAAHLCVFLLTASAWMALPGPARCDSGALNRRAGVDRTFDMGVGDGGSPPGSRWDGDGQATGAESSPLRSRRALSRENQMSLLSSSFVLKGDATHNQAMVHWTGENSSQEEDTIFGNNFGDPVTYFCLVQKPGTSSHSLVNICLVHNPKSEDQLRINGDFYLKVIYDMFGFGLPVPTVESAVTTNGVQVHCGHLFCWRNGTVTTVTRDNQFNHSTAIGN</sequence>
<dbReference type="EMBL" id="VEVO01000008">
    <property type="protein sequence ID" value="KAF0038989.1"/>
    <property type="molecule type" value="Genomic_DNA"/>
</dbReference>
<name>A0A6A4T1W9_SCOMX</name>
<gene>
    <name evidence="3" type="ORF">F2P81_009473</name>
</gene>
<dbReference type="Proteomes" id="UP000438429">
    <property type="component" value="Unassembled WGS sequence"/>
</dbReference>
<evidence type="ECO:0000256" key="1">
    <source>
        <dbReference type="SAM" id="MobiDB-lite"/>
    </source>
</evidence>
<keyword evidence="2" id="KW-0732">Signal</keyword>
<feature type="chain" id="PRO_5025427193" evidence="2">
    <location>
        <begin position="36"/>
        <end position="230"/>
    </location>
</feature>
<protein>
    <submittedName>
        <fullName evidence="3">Uncharacterized protein</fullName>
    </submittedName>
</protein>
<evidence type="ECO:0000313" key="3">
    <source>
        <dbReference type="EMBL" id="KAF0038989.1"/>
    </source>
</evidence>